<reference evidence="1 2" key="1">
    <citation type="submission" date="2017-07" db="EMBL/GenBank/DDBJ databases">
        <authorList>
            <person name="Sun Z.S."/>
            <person name="Albrecht U."/>
            <person name="Echele G."/>
            <person name="Lee C.C."/>
        </authorList>
    </citation>
    <scope>NUCLEOTIDE SEQUENCE [LARGE SCALE GENOMIC DNA]</scope>
    <source>
        <strain evidence="1 2">CGMCC 1.12672</strain>
    </source>
</reference>
<proteinExistence type="predicted"/>
<sequence>MGLFSWLRGQRTPKGRDQLAAALPPASAVTEAPPLRVVETRKRRFSLHSDDLFDLTRTAVLHDLFALPPERRDDDWHRRFFDAAWHGSAELPAPTAFTGPDGFPYLRFDLPRGGAFEAQSIGNLARSLVDNATGAAIFASPDDPADAPQFVFSMGRLDAMLRFDDPAGDPVDADAGARPVDEAVYAVDQRNGHQALTVRASHQVMIGAPSSEYLPPATARALYRHLVQGWGIAEPRVAVMVDPALRPSRSLIVNRRRDGFGAGQDPDGAARMLLWYMMPTQTIMLLPDTITEQQLVPLSGYLGEGAPAND</sequence>
<evidence type="ECO:0000313" key="1">
    <source>
        <dbReference type="EMBL" id="SOB78596.1"/>
    </source>
</evidence>
<dbReference type="AlphaFoldDB" id="A0A285Q9T5"/>
<keyword evidence="2" id="KW-1185">Reference proteome</keyword>
<dbReference type="EMBL" id="OBMI01000001">
    <property type="protein sequence ID" value="SOB78596.1"/>
    <property type="molecule type" value="Genomic_DNA"/>
</dbReference>
<gene>
    <name evidence="1" type="ORF">SAMN06297144_0102</name>
</gene>
<name>A0A285Q9T5_9SPHN</name>
<dbReference type="Proteomes" id="UP000219494">
    <property type="component" value="Unassembled WGS sequence"/>
</dbReference>
<protein>
    <submittedName>
        <fullName evidence="1">Uncharacterized protein</fullName>
    </submittedName>
</protein>
<evidence type="ECO:0000313" key="2">
    <source>
        <dbReference type="Proteomes" id="UP000219494"/>
    </source>
</evidence>
<organism evidence="1 2">
    <name type="scientific">Sphingomonas guangdongensis</name>
    <dbReference type="NCBI Taxonomy" id="1141890"/>
    <lineage>
        <taxon>Bacteria</taxon>
        <taxon>Pseudomonadati</taxon>
        <taxon>Pseudomonadota</taxon>
        <taxon>Alphaproteobacteria</taxon>
        <taxon>Sphingomonadales</taxon>
        <taxon>Sphingomonadaceae</taxon>
        <taxon>Sphingomonas</taxon>
    </lineage>
</organism>
<accession>A0A285Q9T5</accession>